<dbReference type="InterPro" id="IPR011598">
    <property type="entry name" value="bHLH_dom"/>
</dbReference>
<dbReference type="InterPro" id="IPR036638">
    <property type="entry name" value="HLH_DNA-bd_sf"/>
</dbReference>
<dbReference type="PANTHER" id="PTHR46684">
    <property type="entry name" value="TRANSCRIPTION FACTOR FAMA"/>
    <property type="match status" value="1"/>
</dbReference>
<dbReference type="InterPro" id="IPR044283">
    <property type="entry name" value="FAMA/SPEECHLESS/MUTE-like"/>
</dbReference>
<sequence>MECWSLREREKEKEFKAHCNNYCSAVMERLQGPIDPCFFGELEQEFVTTESLKFEEEEANFSTPMLEDKMPFLQMLQSVGSPHFLPFKEPSFQTLLRLQHLKKPCEDYTYFPEMETQIQALELESCITHDIVELHSPMKSETMDLQHPHSTSCLDGMSSECNQEKPNSSEKHCIESNSAGSPPPWSTNPQQSWPNKQTHFSKSLPAVTRERRKRKRTRPTKNKEEVENQRMTHIAVERNRRRQMNDHLNVLRSLMPTSYIQRGDQASIIGGAIDFVKELEQLLHSLEAQKIMRKNKETGEGGSTVPALPSNGFFMLQQCRIGSAEGNCGEEVKAENKSELAEIEVTVIQTHVNLKIHCQKRPGQLLKAIVALEDLRLTVLHLNITSSDTSVFYSFNLKMEDECKLGSADEIASKVHQIFSFINGS</sequence>
<dbReference type="GO" id="GO:0010052">
    <property type="term" value="P:guard cell differentiation"/>
    <property type="evidence" value="ECO:0007669"/>
    <property type="project" value="InterPro"/>
</dbReference>
<feature type="domain" description="BHLH" evidence="7">
    <location>
        <begin position="228"/>
        <end position="279"/>
    </location>
</feature>
<dbReference type="SMART" id="SM00353">
    <property type="entry name" value="HLH"/>
    <property type="match status" value="1"/>
</dbReference>
<evidence type="ECO:0000256" key="4">
    <source>
        <dbReference type="ARBA" id="ARBA00023163"/>
    </source>
</evidence>
<dbReference type="CDD" id="cd11448">
    <property type="entry name" value="bHLH_AtFAMA_like"/>
    <property type="match status" value="1"/>
</dbReference>
<dbReference type="SUPFAM" id="SSF47459">
    <property type="entry name" value="HLH, helix-loop-helix DNA-binding domain"/>
    <property type="match status" value="1"/>
</dbReference>
<accession>A0A2N9HXL7</accession>
<dbReference type="Pfam" id="PF00010">
    <property type="entry name" value="HLH"/>
    <property type="match status" value="1"/>
</dbReference>
<feature type="compositionally biased region" description="Basic residues" evidence="6">
    <location>
        <begin position="210"/>
        <end position="220"/>
    </location>
</feature>
<keyword evidence="4" id="KW-0804">Transcription</keyword>
<dbReference type="GO" id="GO:0046983">
    <property type="term" value="F:protein dimerization activity"/>
    <property type="evidence" value="ECO:0007669"/>
    <property type="project" value="InterPro"/>
</dbReference>
<dbReference type="GO" id="GO:0003677">
    <property type="term" value="F:DNA binding"/>
    <property type="evidence" value="ECO:0007669"/>
    <property type="project" value="UniProtKB-KW"/>
</dbReference>
<evidence type="ECO:0000313" key="8">
    <source>
        <dbReference type="EMBL" id="SPD18656.1"/>
    </source>
</evidence>
<dbReference type="InterPro" id="IPR054502">
    <property type="entry name" value="bHLH-TF_ACT-like_plant"/>
</dbReference>
<dbReference type="AlphaFoldDB" id="A0A2N9HXL7"/>
<dbReference type="PROSITE" id="PS50888">
    <property type="entry name" value="BHLH"/>
    <property type="match status" value="1"/>
</dbReference>
<comment type="subcellular location">
    <subcellularLocation>
        <location evidence="1">Nucleus</location>
    </subcellularLocation>
</comment>
<dbReference type="GO" id="GO:0003700">
    <property type="term" value="F:DNA-binding transcription factor activity"/>
    <property type="evidence" value="ECO:0007669"/>
    <property type="project" value="InterPro"/>
</dbReference>
<reference evidence="8" key="1">
    <citation type="submission" date="2018-02" db="EMBL/GenBank/DDBJ databases">
        <authorList>
            <person name="Cohen D.B."/>
            <person name="Kent A.D."/>
        </authorList>
    </citation>
    <scope>NUCLEOTIDE SEQUENCE</scope>
</reference>
<dbReference type="GO" id="GO:0005634">
    <property type="term" value="C:nucleus"/>
    <property type="evidence" value="ECO:0007669"/>
    <property type="project" value="UniProtKB-SubCell"/>
</dbReference>
<keyword evidence="2" id="KW-0805">Transcription regulation</keyword>
<dbReference type="EMBL" id="OIVN01004668">
    <property type="protein sequence ID" value="SPD18656.1"/>
    <property type="molecule type" value="Genomic_DNA"/>
</dbReference>
<feature type="compositionally biased region" description="Polar residues" evidence="6">
    <location>
        <begin position="187"/>
        <end position="201"/>
    </location>
</feature>
<keyword evidence="5" id="KW-0539">Nucleus</keyword>
<organism evidence="8">
    <name type="scientific">Fagus sylvatica</name>
    <name type="common">Beechnut</name>
    <dbReference type="NCBI Taxonomy" id="28930"/>
    <lineage>
        <taxon>Eukaryota</taxon>
        <taxon>Viridiplantae</taxon>
        <taxon>Streptophyta</taxon>
        <taxon>Embryophyta</taxon>
        <taxon>Tracheophyta</taxon>
        <taxon>Spermatophyta</taxon>
        <taxon>Magnoliopsida</taxon>
        <taxon>eudicotyledons</taxon>
        <taxon>Gunneridae</taxon>
        <taxon>Pentapetalae</taxon>
        <taxon>rosids</taxon>
        <taxon>fabids</taxon>
        <taxon>Fagales</taxon>
        <taxon>Fagaceae</taxon>
        <taxon>Fagus</taxon>
    </lineage>
</organism>
<dbReference type="Gene3D" id="4.10.280.10">
    <property type="entry name" value="Helix-loop-helix DNA-binding domain"/>
    <property type="match status" value="1"/>
</dbReference>
<dbReference type="Pfam" id="PF22754">
    <property type="entry name" value="bHLH-TF_ACT-like_plant"/>
    <property type="match status" value="1"/>
</dbReference>
<dbReference type="PANTHER" id="PTHR46684:SF16">
    <property type="entry name" value="TRANSCRIPTION FACTOR BHLH67-LIKE ISOFORM X2"/>
    <property type="match status" value="1"/>
</dbReference>
<evidence type="ECO:0000256" key="2">
    <source>
        <dbReference type="ARBA" id="ARBA00023015"/>
    </source>
</evidence>
<protein>
    <recommendedName>
        <fullName evidence="7">BHLH domain-containing protein</fullName>
    </recommendedName>
</protein>
<evidence type="ECO:0000259" key="7">
    <source>
        <dbReference type="PROSITE" id="PS50888"/>
    </source>
</evidence>
<keyword evidence="3" id="KW-0238">DNA-binding</keyword>
<name>A0A2N9HXL7_FAGSY</name>
<feature type="region of interest" description="Disordered" evidence="6">
    <location>
        <begin position="142"/>
        <end position="227"/>
    </location>
</feature>
<proteinExistence type="predicted"/>
<feature type="compositionally biased region" description="Polar residues" evidence="6">
    <location>
        <begin position="148"/>
        <end position="166"/>
    </location>
</feature>
<evidence type="ECO:0000256" key="1">
    <source>
        <dbReference type="ARBA" id="ARBA00004123"/>
    </source>
</evidence>
<evidence type="ECO:0000256" key="3">
    <source>
        <dbReference type="ARBA" id="ARBA00023125"/>
    </source>
</evidence>
<evidence type="ECO:0000256" key="6">
    <source>
        <dbReference type="SAM" id="MobiDB-lite"/>
    </source>
</evidence>
<evidence type="ECO:0000256" key="5">
    <source>
        <dbReference type="ARBA" id="ARBA00023242"/>
    </source>
</evidence>
<dbReference type="GO" id="GO:0045893">
    <property type="term" value="P:positive regulation of DNA-templated transcription"/>
    <property type="evidence" value="ECO:0007669"/>
    <property type="project" value="TreeGrafter"/>
</dbReference>
<gene>
    <name evidence="8" type="ORF">FSB_LOCUS46538</name>
</gene>